<proteinExistence type="predicted"/>
<dbReference type="RefSeq" id="WP_357784806.1">
    <property type="nucleotide sequence ID" value="NZ_JBFAKC010000007.1"/>
</dbReference>
<comment type="caution">
    <text evidence="2">The sequence shown here is derived from an EMBL/GenBank/DDBJ whole genome shotgun (WGS) entry which is preliminary data.</text>
</comment>
<evidence type="ECO:0000256" key="1">
    <source>
        <dbReference type="SAM" id="SignalP"/>
    </source>
</evidence>
<accession>A0ABV3FV92</accession>
<sequence length="135" mass="13337">MMTTRNLRTLARTSAAFVAIGAASVALAAPASAANAIDVISANTGTVGVDYSCDANAGVTSVKAMVGEPTAERPAALGVQNAVVCDGTPQTATITIVAAEGEAPLDTGGLMQIRAALVDANNIVVSGQAKIVVLQ</sequence>
<gene>
    <name evidence="2" type="ORF">AB0I48_17440</name>
</gene>
<reference evidence="2 3" key="1">
    <citation type="submission" date="2024-06" db="EMBL/GenBank/DDBJ databases">
        <title>The Natural Products Discovery Center: Release of the First 8490 Sequenced Strains for Exploring Actinobacteria Biosynthetic Diversity.</title>
        <authorList>
            <person name="Kalkreuter E."/>
            <person name="Kautsar S.A."/>
            <person name="Yang D."/>
            <person name="Bader C.D."/>
            <person name="Teijaro C.N."/>
            <person name="Fluegel L."/>
            <person name="Davis C.M."/>
            <person name="Simpson J.R."/>
            <person name="Lauterbach L."/>
            <person name="Steele A.D."/>
            <person name="Gui C."/>
            <person name="Meng S."/>
            <person name="Li G."/>
            <person name="Viehrig K."/>
            <person name="Ye F."/>
            <person name="Su P."/>
            <person name="Kiefer A.F."/>
            <person name="Nichols A."/>
            <person name="Cepeda A.J."/>
            <person name="Yan W."/>
            <person name="Fan B."/>
            <person name="Jiang Y."/>
            <person name="Adhikari A."/>
            <person name="Zheng C.-J."/>
            <person name="Schuster L."/>
            <person name="Cowan T.M."/>
            <person name="Smanski M.J."/>
            <person name="Chevrette M.G."/>
            <person name="De Carvalho L.P.S."/>
            <person name="Shen B."/>
        </authorList>
    </citation>
    <scope>NUCLEOTIDE SEQUENCE [LARGE SCALE GENOMIC DNA]</scope>
    <source>
        <strain evidence="2 3">NPDC050403</strain>
    </source>
</reference>
<keyword evidence="1" id="KW-0732">Signal</keyword>
<organism evidence="2 3">
    <name type="scientific">Nocardia aurea</name>
    <dbReference type="NCBI Taxonomy" id="2144174"/>
    <lineage>
        <taxon>Bacteria</taxon>
        <taxon>Bacillati</taxon>
        <taxon>Actinomycetota</taxon>
        <taxon>Actinomycetes</taxon>
        <taxon>Mycobacteriales</taxon>
        <taxon>Nocardiaceae</taxon>
        <taxon>Nocardia</taxon>
    </lineage>
</organism>
<feature type="signal peptide" evidence="1">
    <location>
        <begin position="1"/>
        <end position="28"/>
    </location>
</feature>
<keyword evidence="3" id="KW-1185">Reference proteome</keyword>
<dbReference type="EMBL" id="JBFAKC010000007">
    <property type="protein sequence ID" value="MEV0709346.1"/>
    <property type="molecule type" value="Genomic_DNA"/>
</dbReference>
<protein>
    <submittedName>
        <fullName evidence="2">Uncharacterized protein</fullName>
    </submittedName>
</protein>
<name>A0ABV3FV92_9NOCA</name>
<evidence type="ECO:0000313" key="3">
    <source>
        <dbReference type="Proteomes" id="UP001551695"/>
    </source>
</evidence>
<dbReference type="Proteomes" id="UP001551695">
    <property type="component" value="Unassembled WGS sequence"/>
</dbReference>
<evidence type="ECO:0000313" key="2">
    <source>
        <dbReference type="EMBL" id="MEV0709346.1"/>
    </source>
</evidence>
<feature type="chain" id="PRO_5045454132" evidence="1">
    <location>
        <begin position="29"/>
        <end position="135"/>
    </location>
</feature>